<dbReference type="Pfam" id="PF08450">
    <property type="entry name" value="SGL"/>
    <property type="match status" value="1"/>
</dbReference>
<accession>A0A9E6XYY8</accession>
<keyword evidence="5" id="KW-1185">Reference proteome</keyword>
<evidence type="ECO:0000259" key="3">
    <source>
        <dbReference type="Pfam" id="PF08450"/>
    </source>
</evidence>
<proteinExistence type="inferred from homology"/>
<evidence type="ECO:0000313" key="5">
    <source>
        <dbReference type="Proteomes" id="UP001162834"/>
    </source>
</evidence>
<protein>
    <recommendedName>
        <fullName evidence="3">SMP-30/Gluconolactonase/LRE-like region domain-containing protein</fullName>
    </recommendedName>
</protein>
<comment type="similarity">
    <text evidence="1">Belongs to the SMP-30/CGR1 family.</text>
</comment>
<dbReference type="InterPro" id="IPR051262">
    <property type="entry name" value="SMP-30/CGR1_Lactonase"/>
</dbReference>
<gene>
    <name evidence="4" type="ORF">DSM104329_02953</name>
</gene>
<dbReference type="PANTHER" id="PTHR47572">
    <property type="entry name" value="LIPOPROTEIN-RELATED"/>
    <property type="match status" value="1"/>
</dbReference>
<dbReference type="GO" id="GO:0016787">
    <property type="term" value="F:hydrolase activity"/>
    <property type="evidence" value="ECO:0007669"/>
    <property type="project" value="UniProtKB-KW"/>
</dbReference>
<dbReference type="Proteomes" id="UP001162834">
    <property type="component" value="Chromosome"/>
</dbReference>
<dbReference type="InterPro" id="IPR011042">
    <property type="entry name" value="6-blade_b-propeller_TolB-like"/>
</dbReference>
<dbReference type="AlphaFoldDB" id="A0A9E6XYY8"/>
<dbReference type="Gene3D" id="2.120.10.30">
    <property type="entry name" value="TolB, C-terminal domain"/>
    <property type="match status" value="1"/>
</dbReference>
<feature type="domain" description="SMP-30/Gluconolactonase/LRE-like region" evidence="3">
    <location>
        <begin position="15"/>
        <end position="265"/>
    </location>
</feature>
<evidence type="ECO:0000313" key="4">
    <source>
        <dbReference type="EMBL" id="UGS36547.1"/>
    </source>
</evidence>
<evidence type="ECO:0000256" key="2">
    <source>
        <dbReference type="ARBA" id="ARBA00022801"/>
    </source>
</evidence>
<dbReference type="RefSeq" id="WP_259310614.1">
    <property type="nucleotide sequence ID" value="NZ_CP087164.1"/>
</dbReference>
<dbReference type="InterPro" id="IPR013658">
    <property type="entry name" value="SGL"/>
</dbReference>
<dbReference type="EMBL" id="CP087164">
    <property type="protein sequence ID" value="UGS36547.1"/>
    <property type="molecule type" value="Genomic_DNA"/>
</dbReference>
<sequence>MRDLTLLLDGGTFFEGARWHDGRWYASDFYADRVIAVTEDGVEETVLSIERPSGLGWLPDGSLLAVSMTGHKVWRRGGGGEPVLHADTAGFTRGEANDMLVDAAGRAYVTHYGFDLMAGEAPRPADLVRVDPDGTVSRAATGLHFPNAVMLSEDGRTLIVAETIAARLTAFDVADDGSLGPGRVWGQLAPTPPLTTLDEVIGAVRFAPDGCTLDAEGCIWAADSLHKRCARIGPGGEILEEIAVPDDDLVFYGAMLGGEDGRTLLTCLAPDWRQARPEGERASALYTARVDVPHAGLP</sequence>
<keyword evidence="2" id="KW-0378">Hydrolase</keyword>
<evidence type="ECO:0000256" key="1">
    <source>
        <dbReference type="ARBA" id="ARBA00008853"/>
    </source>
</evidence>
<reference evidence="4" key="1">
    <citation type="journal article" date="2022" name="Int. J. Syst. Evol. Microbiol.">
        <title>Pseudomonas aegrilactucae sp. nov. and Pseudomonas morbosilactucae sp. nov., pathogens causing bacterial rot of lettuce in Japan.</title>
        <authorList>
            <person name="Sawada H."/>
            <person name="Fujikawa T."/>
            <person name="Satou M."/>
        </authorList>
    </citation>
    <scope>NUCLEOTIDE SEQUENCE</scope>
    <source>
        <strain evidence="4">0166_1</strain>
    </source>
</reference>
<dbReference type="PANTHER" id="PTHR47572:SF4">
    <property type="entry name" value="LACTONASE DRP35"/>
    <property type="match status" value="1"/>
</dbReference>
<name>A0A9E6XYY8_9ACTN</name>
<dbReference type="SUPFAM" id="SSF63829">
    <property type="entry name" value="Calcium-dependent phosphotriesterase"/>
    <property type="match status" value="1"/>
</dbReference>
<organism evidence="4 5">
    <name type="scientific">Capillimicrobium parvum</name>
    <dbReference type="NCBI Taxonomy" id="2884022"/>
    <lineage>
        <taxon>Bacteria</taxon>
        <taxon>Bacillati</taxon>
        <taxon>Actinomycetota</taxon>
        <taxon>Thermoleophilia</taxon>
        <taxon>Solirubrobacterales</taxon>
        <taxon>Capillimicrobiaceae</taxon>
        <taxon>Capillimicrobium</taxon>
    </lineage>
</organism>
<dbReference type="KEGG" id="sbae:DSM104329_02953"/>